<feature type="region of interest" description="Disordered" evidence="1">
    <location>
        <begin position="1"/>
        <end position="37"/>
    </location>
</feature>
<feature type="compositionally biased region" description="Polar residues" evidence="1">
    <location>
        <begin position="51"/>
        <end position="60"/>
    </location>
</feature>
<reference evidence="2 3" key="1">
    <citation type="submission" date="2019-03" db="EMBL/GenBank/DDBJ databases">
        <title>First draft genome of Liparis tanakae, snailfish: a comprehensive survey of snailfish specific genes.</title>
        <authorList>
            <person name="Kim W."/>
            <person name="Song I."/>
            <person name="Jeong J.-H."/>
            <person name="Kim D."/>
            <person name="Kim S."/>
            <person name="Ryu S."/>
            <person name="Song J.Y."/>
            <person name="Lee S.K."/>
        </authorList>
    </citation>
    <scope>NUCLEOTIDE SEQUENCE [LARGE SCALE GENOMIC DNA]</scope>
    <source>
        <tissue evidence="2">Muscle</tissue>
    </source>
</reference>
<comment type="caution">
    <text evidence="2">The sequence shown here is derived from an EMBL/GenBank/DDBJ whole genome shotgun (WGS) entry which is preliminary data.</text>
</comment>
<organism evidence="2 3">
    <name type="scientific">Liparis tanakae</name>
    <name type="common">Tanaka's snailfish</name>
    <dbReference type="NCBI Taxonomy" id="230148"/>
    <lineage>
        <taxon>Eukaryota</taxon>
        <taxon>Metazoa</taxon>
        <taxon>Chordata</taxon>
        <taxon>Craniata</taxon>
        <taxon>Vertebrata</taxon>
        <taxon>Euteleostomi</taxon>
        <taxon>Actinopterygii</taxon>
        <taxon>Neopterygii</taxon>
        <taxon>Teleostei</taxon>
        <taxon>Neoteleostei</taxon>
        <taxon>Acanthomorphata</taxon>
        <taxon>Eupercaria</taxon>
        <taxon>Perciformes</taxon>
        <taxon>Cottioidei</taxon>
        <taxon>Cottales</taxon>
        <taxon>Liparidae</taxon>
        <taxon>Liparis</taxon>
    </lineage>
</organism>
<dbReference type="Proteomes" id="UP000314294">
    <property type="component" value="Unassembled WGS sequence"/>
</dbReference>
<evidence type="ECO:0000313" key="2">
    <source>
        <dbReference type="EMBL" id="TNN44791.1"/>
    </source>
</evidence>
<proteinExistence type="predicted"/>
<dbReference type="EMBL" id="SRLO01000884">
    <property type="protein sequence ID" value="TNN44791.1"/>
    <property type="molecule type" value="Genomic_DNA"/>
</dbReference>
<dbReference type="AlphaFoldDB" id="A0A4Z2FUV1"/>
<gene>
    <name evidence="2" type="ORF">EYF80_045003</name>
</gene>
<evidence type="ECO:0000313" key="3">
    <source>
        <dbReference type="Proteomes" id="UP000314294"/>
    </source>
</evidence>
<sequence length="117" mass="12456">MEISVPAFSETASVLAGGAARSREEGGKERGDLPGRRYEFRDEFQEVWLQSDRSWGSNSPGPKKPPQVSGLPGLSGGVPKEPVSTPSLSYSSSSPTPSTSISSCSARSTSWIPTRRL</sequence>
<evidence type="ECO:0000256" key="1">
    <source>
        <dbReference type="SAM" id="MobiDB-lite"/>
    </source>
</evidence>
<feature type="compositionally biased region" description="Low complexity" evidence="1">
    <location>
        <begin position="82"/>
        <end position="110"/>
    </location>
</feature>
<accession>A0A4Z2FUV1</accession>
<feature type="region of interest" description="Disordered" evidence="1">
    <location>
        <begin position="51"/>
        <end position="117"/>
    </location>
</feature>
<protein>
    <submittedName>
        <fullName evidence="2">Uncharacterized protein</fullName>
    </submittedName>
</protein>
<name>A0A4Z2FUV1_9TELE</name>
<feature type="compositionally biased region" description="Basic and acidic residues" evidence="1">
    <location>
        <begin position="21"/>
        <end position="37"/>
    </location>
</feature>
<keyword evidence="3" id="KW-1185">Reference proteome</keyword>